<evidence type="ECO:0000313" key="1">
    <source>
        <dbReference type="EMBL" id="MVZ97923.1"/>
    </source>
</evidence>
<organism evidence="1 2">
    <name type="scientific">Sphingorhabdus profundilacus</name>
    <dbReference type="NCBI Taxonomy" id="2509718"/>
    <lineage>
        <taxon>Bacteria</taxon>
        <taxon>Pseudomonadati</taxon>
        <taxon>Pseudomonadota</taxon>
        <taxon>Alphaproteobacteria</taxon>
        <taxon>Sphingomonadales</taxon>
        <taxon>Sphingomonadaceae</taxon>
        <taxon>Sphingorhabdus</taxon>
    </lineage>
</organism>
<gene>
    <name evidence="1" type="ORF">EUU23_09410</name>
</gene>
<reference evidence="1 2" key="1">
    <citation type="submission" date="2019-01" db="EMBL/GenBank/DDBJ databases">
        <title>Sphingorhabdus lacus sp.nov., isolated from an oligotrophic freshwater lake.</title>
        <authorList>
            <person name="Park M."/>
        </authorList>
    </citation>
    <scope>NUCLEOTIDE SEQUENCE [LARGE SCALE GENOMIC DNA]</scope>
    <source>
        <strain evidence="1 2">IMCC26285</strain>
    </source>
</reference>
<dbReference type="EMBL" id="SDWJ01000002">
    <property type="protein sequence ID" value="MVZ97923.1"/>
    <property type="molecule type" value="Genomic_DNA"/>
</dbReference>
<dbReference type="Proteomes" id="UP000471147">
    <property type="component" value="Unassembled WGS sequence"/>
</dbReference>
<comment type="caution">
    <text evidence="1">The sequence shown here is derived from an EMBL/GenBank/DDBJ whole genome shotgun (WGS) entry which is preliminary data.</text>
</comment>
<protein>
    <submittedName>
        <fullName evidence="1">Uncharacterized protein</fullName>
    </submittedName>
</protein>
<accession>A0A6I4M0P4</accession>
<proteinExistence type="predicted"/>
<dbReference type="RefSeq" id="WP_160353898.1">
    <property type="nucleotide sequence ID" value="NZ_SDWJ01000002.1"/>
</dbReference>
<name>A0A6I4M0P4_9SPHN</name>
<keyword evidence="2" id="KW-1185">Reference proteome</keyword>
<dbReference type="OrthoDB" id="479699at2"/>
<dbReference type="AlphaFoldDB" id="A0A6I4M0P4"/>
<sequence>MAWTSRKARAVWEPRLQEAAAQGATRWIAEAQRGFIDLALVRLAPFEAPLLRRRFQEAGMRLAILGPNAPVGMADLLASARASGLWCLGGAADAVKAGEAAWTTGDVVGLGNLLGMPGCCLQALFAHNLFARPEWSSSQGVSLQTWQTNHTLHRLGLSPAPWLPCTPDCRSTLEWIAGSEAPADLPEILSWPLEWSALHGIAQVLTPVFRLVHDTIATGRKARHERGAIDAAPAEAATGLVFPFRTPRRRPLEGRRTFQDGIANITQDAPTVQVGGVTSLSSFEVPKILSEPVILVGAGADLPEFASRTDSNEESQEALFAPAPSPAFALSDFERASQLETQPHAGAEPVVTGGMLLEPVAKDTWSILLSGCRRWVFCAPGSPADLLAGGPDLFDPELRYRLSRSGLDIRECEQVAGDIIGIAAGWWCQFRDLEPVQAVIAERSDRLA</sequence>
<dbReference type="Gene3D" id="2.60.120.650">
    <property type="entry name" value="Cupin"/>
    <property type="match status" value="1"/>
</dbReference>
<evidence type="ECO:0000313" key="2">
    <source>
        <dbReference type="Proteomes" id="UP000471147"/>
    </source>
</evidence>